<dbReference type="GO" id="GO:0031412">
    <property type="term" value="P:gas vesicle organization"/>
    <property type="evidence" value="ECO:0007669"/>
    <property type="project" value="InterPro"/>
</dbReference>
<evidence type="ECO:0000256" key="1">
    <source>
        <dbReference type="SAM" id="MobiDB-lite"/>
    </source>
</evidence>
<gene>
    <name evidence="2" type="ORF">Ssi02_30940</name>
</gene>
<dbReference type="Proteomes" id="UP000606172">
    <property type="component" value="Unassembled WGS sequence"/>
</dbReference>
<feature type="region of interest" description="Disordered" evidence="1">
    <location>
        <begin position="1"/>
        <end position="52"/>
    </location>
</feature>
<evidence type="ECO:0000313" key="2">
    <source>
        <dbReference type="EMBL" id="GII92863.1"/>
    </source>
</evidence>
<accession>A0A919RFD1</accession>
<dbReference type="AlphaFoldDB" id="A0A919RFD1"/>
<protein>
    <recommendedName>
        <fullName evidence="4">Gas vesicle protein</fullName>
    </recommendedName>
</protein>
<organism evidence="2 3">
    <name type="scientific">Sinosporangium siamense</name>
    <dbReference type="NCBI Taxonomy" id="1367973"/>
    <lineage>
        <taxon>Bacteria</taxon>
        <taxon>Bacillati</taxon>
        <taxon>Actinomycetota</taxon>
        <taxon>Actinomycetes</taxon>
        <taxon>Streptosporangiales</taxon>
        <taxon>Streptosporangiaceae</taxon>
        <taxon>Sinosporangium</taxon>
    </lineage>
</organism>
<dbReference type="EMBL" id="BOOW01000019">
    <property type="protein sequence ID" value="GII92863.1"/>
    <property type="molecule type" value="Genomic_DNA"/>
</dbReference>
<name>A0A919RFD1_9ACTN</name>
<reference evidence="2" key="1">
    <citation type="submission" date="2021-01" db="EMBL/GenBank/DDBJ databases">
        <title>Whole genome shotgun sequence of Sinosporangium siamense NBRC 109515.</title>
        <authorList>
            <person name="Komaki H."/>
            <person name="Tamura T."/>
        </authorList>
    </citation>
    <scope>NUCLEOTIDE SEQUENCE</scope>
    <source>
        <strain evidence="2">NBRC 109515</strain>
    </source>
</reference>
<evidence type="ECO:0000313" key="3">
    <source>
        <dbReference type="Proteomes" id="UP000606172"/>
    </source>
</evidence>
<feature type="compositionally biased region" description="Acidic residues" evidence="1">
    <location>
        <begin position="28"/>
        <end position="38"/>
    </location>
</feature>
<sequence length="135" mass="15080">MPVRRTAKSEETSRTRRSGRTRANSADPVEEDREPAEEEQPKRRARSLSASAAGAVGLRHIADLTGRETEGVTLVRPAEDGWVVNIEVVEDRRIPSSGDILAVYEAELDDEGDLLSYRRLRRYRRGSGDTNGMSR</sequence>
<comment type="caution">
    <text evidence="2">The sequence shown here is derived from an EMBL/GenBank/DDBJ whole genome shotgun (WGS) entry which is preliminary data.</text>
</comment>
<keyword evidence="3" id="KW-1185">Reference proteome</keyword>
<proteinExistence type="predicted"/>
<evidence type="ECO:0008006" key="4">
    <source>
        <dbReference type="Google" id="ProtNLM"/>
    </source>
</evidence>
<dbReference type="Pfam" id="PF05800">
    <property type="entry name" value="GvpO"/>
    <property type="match status" value="1"/>
</dbReference>
<dbReference type="InterPro" id="IPR008634">
    <property type="entry name" value="Gas-vesicle_GvpO"/>
</dbReference>
<dbReference type="RefSeq" id="WP_239128927.1">
    <property type="nucleotide sequence ID" value="NZ_BOOW01000019.1"/>
</dbReference>